<dbReference type="Proteomes" id="UP000828390">
    <property type="component" value="Unassembled WGS sequence"/>
</dbReference>
<sequence>MHRNVCSTSSSNLICFSFQRDVEDIRTVCQNSLQCPTLSCLIPGLKSSGGENVDFDDLACRFEELKQNSEHIERTGTMYILKLF</sequence>
<keyword evidence="2" id="KW-1185">Reference proteome</keyword>
<evidence type="ECO:0000313" key="2">
    <source>
        <dbReference type="Proteomes" id="UP000828390"/>
    </source>
</evidence>
<reference evidence="1" key="2">
    <citation type="submission" date="2020-11" db="EMBL/GenBank/DDBJ databases">
        <authorList>
            <person name="McCartney M.A."/>
            <person name="Auch B."/>
            <person name="Kono T."/>
            <person name="Mallez S."/>
            <person name="Becker A."/>
            <person name="Gohl D.M."/>
            <person name="Silverstein K.A.T."/>
            <person name="Koren S."/>
            <person name="Bechman K.B."/>
            <person name="Herman A."/>
            <person name="Abrahante J.E."/>
            <person name="Garbe J."/>
        </authorList>
    </citation>
    <scope>NUCLEOTIDE SEQUENCE</scope>
    <source>
        <strain evidence="1">Duluth1</strain>
        <tissue evidence="1">Whole animal</tissue>
    </source>
</reference>
<dbReference type="EMBL" id="JAIWYP010000012">
    <property type="protein sequence ID" value="KAH3724666.1"/>
    <property type="molecule type" value="Genomic_DNA"/>
</dbReference>
<proteinExistence type="predicted"/>
<dbReference type="AlphaFoldDB" id="A0A9D4CHA5"/>
<protein>
    <submittedName>
        <fullName evidence="1">Uncharacterized protein</fullName>
    </submittedName>
</protein>
<accession>A0A9D4CHA5</accession>
<reference evidence="1" key="1">
    <citation type="journal article" date="2019" name="bioRxiv">
        <title>The Genome of the Zebra Mussel, Dreissena polymorpha: A Resource for Invasive Species Research.</title>
        <authorList>
            <person name="McCartney M.A."/>
            <person name="Auch B."/>
            <person name="Kono T."/>
            <person name="Mallez S."/>
            <person name="Zhang Y."/>
            <person name="Obille A."/>
            <person name="Becker A."/>
            <person name="Abrahante J.E."/>
            <person name="Garbe J."/>
            <person name="Badalamenti J.P."/>
            <person name="Herman A."/>
            <person name="Mangelson H."/>
            <person name="Liachko I."/>
            <person name="Sullivan S."/>
            <person name="Sone E.D."/>
            <person name="Koren S."/>
            <person name="Silverstein K.A.T."/>
            <person name="Beckman K.B."/>
            <person name="Gohl D.M."/>
        </authorList>
    </citation>
    <scope>NUCLEOTIDE SEQUENCE</scope>
    <source>
        <strain evidence="1">Duluth1</strain>
        <tissue evidence="1">Whole animal</tissue>
    </source>
</reference>
<evidence type="ECO:0000313" key="1">
    <source>
        <dbReference type="EMBL" id="KAH3724666.1"/>
    </source>
</evidence>
<gene>
    <name evidence="1" type="ORF">DPMN_050489</name>
</gene>
<name>A0A9D4CHA5_DREPO</name>
<comment type="caution">
    <text evidence="1">The sequence shown here is derived from an EMBL/GenBank/DDBJ whole genome shotgun (WGS) entry which is preliminary data.</text>
</comment>
<organism evidence="1 2">
    <name type="scientific">Dreissena polymorpha</name>
    <name type="common">Zebra mussel</name>
    <name type="synonym">Mytilus polymorpha</name>
    <dbReference type="NCBI Taxonomy" id="45954"/>
    <lineage>
        <taxon>Eukaryota</taxon>
        <taxon>Metazoa</taxon>
        <taxon>Spiralia</taxon>
        <taxon>Lophotrochozoa</taxon>
        <taxon>Mollusca</taxon>
        <taxon>Bivalvia</taxon>
        <taxon>Autobranchia</taxon>
        <taxon>Heteroconchia</taxon>
        <taxon>Euheterodonta</taxon>
        <taxon>Imparidentia</taxon>
        <taxon>Neoheterodontei</taxon>
        <taxon>Myida</taxon>
        <taxon>Dreissenoidea</taxon>
        <taxon>Dreissenidae</taxon>
        <taxon>Dreissena</taxon>
    </lineage>
</organism>